<name>E1YLQ4_9BACT</name>
<organism evidence="2">
    <name type="scientific">uncultured Desulfobacterium sp</name>
    <dbReference type="NCBI Taxonomy" id="201089"/>
    <lineage>
        <taxon>Bacteria</taxon>
        <taxon>Pseudomonadati</taxon>
        <taxon>Thermodesulfobacteriota</taxon>
        <taxon>Desulfobacteria</taxon>
        <taxon>Desulfobacterales</taxon>
        <taxon>Desulfobacteriaceae</taxon>
        <taxon>Desulfobacterium</taxon>
        <taxon>environmental samples</taxon>
    </lineage>
</organism>
<dbReference type="EMBL" id="FR695877">
    <property type="protein sequence ID" value="CBX31037.1"/>
    <property type="molecule type" value="Genomic_DNA"/>
</dbReference>
<proteinExistence type="predicted"/>
<gene>
    <name evidence="2" type="ORF">N47_E45490</name>
</gene>
<dbReference type="CDD" id="cd00293">
    <property type="entry name" value="USP-like"/>
    <property type="match status" value="1"/>
</dbReference>
<reference evidence="2" key="1">
    <citation type="journal article" date="2011" name="Environ. Microbiol.">
        <title>Genomic insights into the metabolic potential of the polycyclic aromatic hydrocarbon degrading sulfate-reducing Deltaproteobacterium N47.</title>
        <authorList>
            <person name="Bergmann F."/>
            <person name="Selesi D."/>
            <person name="Weinmaier T."/>
            <person name="Tischler P."/>
            <person name="Rattei T."/>
            <person name="Meckenstock R.U."/>
        </authorList>
    </citation>
    <scope>NUCLEOTIDE SEQUENCE</scope>
</reference>
<sequence>MTEQNRRRSPIQNIMVCLDASSSSLNALQTAVDLAFRFKATIVGLFVEDINLLRLANLPFAREICFYSSQSRELKLPEIELQLRVQAERIRRTFIEIAERAGASWKFRNVRGTVTGEILAAGTSTDLVVLGKTGRSLPGFRRSGSTVRQLLLQRRGMTLIMETRIHFLHKPVAAVYNGTGSGQKTLDTSVYLAQSYDAPLTVILLGDSDADIEHKQRRAEEMLQYSGIRVDFRHLIKPIMAELSVYIRQVEMGPVVLPNMEDLFEGEELCGLVEEIDNPVLLIR</sequence>
<dbReference type="Gene3D" id="3.40.50.12370">
    <property type="match status" value="1"/>
</dbReference>
<dbReference type="SUPFAM" id="SSF52402">
    <property type="entry name" value="Adenine nucleotide alpha hydrolases-like"/>
    <property type="match status" value="1"/>
</dbReference>
<evidence type="ECO:0000259" key="1">
    <source>
        <dbReference type="Pfam" id="PF00582"/>
    </source>
</evidence>
<dbReference type="AlphaFoldDB" id="E1YLQ4"/>
<protein>
    <recommendedName>
        <fullName evidence="1">UspA domain-containing protein</fullName>
    </recommendedName>
</protein>
<feature type="domain" description="UspA" evidence="1">
    <location>
        <begin position="11"/>
        <end position="151"/>
    </location>
</feature>
<accession>E1YLQ4</accession>
<evidence type="ECO:0000313" key="2">
    <source>
        <dbReference type="EMBL" id="CBX31037.1"/>
    </source>
</evidence>
<dbReference type="Pfam" id="PF00582">
    <property type="entry name" value="Usp"/>
    <property type="match status" value="1"/>
</dbReference>
<dbReference type="InterPro" id="IPR006016">
    <property type="entry name" value="UspA"/>
</dbReference>